<gene>
    <name evidence="4" type="ORF">C7455_103158</name>
</gene>
<proteinExistence type="predicted"/>
<comment type="caution">
    <text evidence="4">The sequence shown here is derived from an EMBL/GenBank/DDBJ whole genome shotgun (WGS) entry which is preliminary data.</text>
</comment>
<name>A0A316GL92_9RHOB</name>
<evidence type="ECO:0000313" key="5">
    <source>
        <dbReference type="Proteomes" id="UP000245708"/>
    </source>
</evidence>
<dbReference type="InterPro" id="IPR000182">
    <property type="entry name" value="GNAT_dom"/>
</dbReference>
<dbReference type="Gene3D" id="3.40.630.30">
    <property type="match status" value="1"/>
</dbReference>
<dbReference type="OrthoDB" id="5459937at2"/>
<evidence type="ECO:0000256" key="2">
    <source>
        <dbReference type="ARBA" id="ARBA00023315"/>
    </source>
</evidence>
<dbReference type="EMBL" id="QGGW01000003">
    <property type="protein sequence ID" value="PWK60958.1"/>
    <property type="molecule type" value="Genomic_DNA"/>
</dbReference>
<dbReference type="SUPFAM" id="SSF55729">
    <property type="entry name" value="Acyl-CoA N-acyltransferases (Nat)"/>
    <property type="match status" value="1"/>
</dbReference>
<keyword evidence="1 4" id="KW-0808">Transferase</keyword>
<dbReference type="CDD" id="cd04301">
    <property type="entry name" value="NAT_SF"/>
    <property type="match status" value="1"/>
</dbReference>
<reference evidence="4 5" key="1">
    <citation type="submission" date="2018-05" db="EMBL/GenBank/DDBJ databases">
        <title>Genomic Encyclopedia of Type Strains, Phase IV (KMG-IV): sequencing the most valuable type-strain genomes for metagenomic binning, comparative biology and taxonomic classification.</title>
        <authorList>
            <person name="Goeker M."/>
        </authorList>
    </citation>
    <scope>NUCLEOTIDE SEQUENCE [LARGE SCALE GENOMIC DNA]</scope>
    <source>
        <strain evidence="4 5">DSM 16097</strain>
    </source>
</reference>
<dbReference type="GO" id="GO:0016747">
    <property type="term" value="F:acyltransferase activity, transferring groups other than amino-acyl groups"/>
    <property type="evidence" value="ECO:0007669"/>
    <property type="project" value="InterPro"/>
</dbReference>
<dbReference type="Proteomes" id="UP000245708">
    <property type="component" value="Unassembled WGS sequence"/>
</dbReference>
<dbReference type="InterPro" id="IPR016181">
    <property type="entry name" value="Acyl_CoA_acyltransferase"/>
</dbReference>
<keyword evidence="2" id="KW-0012">Acyltransferase</keyword>
<organism evidence="4 5">
    <name type="scientific">Roseicyclus mahoneyensis</name>
    <dbReference type="NCBI Taxonomy" id="164332"/>
    <lineage>
        <taxon>Bacteria</taxon>
        <taxon>Pseudomonadati</taxon>
        <taxon>Pseudomonadota</taxon>
        <taxon>Alphaproteobacteria</taxon>
        <taxon>Rhodobacterales</taxon>
        <taxon>Roseobacteraceae</taxon>
        <taxon>Roseicyclus</taxon>
    </lineage>
</organism>
<evidence type="ECO:0000313" key="4">
    <source>
        <dbReference type="EMBL" id="PWK60958.1"/>
    </source>
</evidence>
<dbReference type="RefSeq" id="WP_109667120.1">
    <property type="nucleotide sequence ID" value="NZ_QGGW01000003.1"/>
</dbReference>
<dbReference type="PROSITE" id="PS51186">
    <property type="entry name" value="GNAT"/>
    <property type="match status" value="1"/>
</dbReference>
<sequence length="156" mass="16579">MIRRGRPEDADAIAEIWNAVIRDTTHTFGTVEKTPGELAAQIGAQPWFVADTAGAVLGFVTWAQFRGGTGYVHTVEHSVHVAEAGRGRGIGRALMAQAEVAARAGGIHAMIAGVAGENTGGAAFHAALGFREVGRLPQVGWKFGRWHDLVLMQKLL</sequence>
<evidence type="ECO:0000259" key="3">
    <source>
        <dbReference type="PROSITE" id="PS51186"/>
    </source>
</evidence>
<dbReference type="PANTHER" id="PTHR43072:SF23">
    <property type="entry name" value="UPF0039 PROTEIN C11D3.02C"/>
    <property type="match status" value="1"/>
</dbReference>
<dbReference type="Pfam" id="PF00583">
    <property type="entry name" value="Acetyltransf_1"/>
    <property type="match status" value="1"/>
</dbReference>
<feature type="domain" description="N-acetyltransferase" evidence="3">
    <location>
        <begin position="1"/>
        <end position="156"/>
    </location>
</feature>
<dbReference type="AlphaFoldDB" id="A0A316GL92"/>
<protein>
    <submittedName>
        <fullName evidence="4">Phosphinothricin acetyltransferase</fullName>
    </submittedName>
</protein>
<keyword evidence="5" id="KW-1185">Reference proteome</keyword>
<evidence type="ECO:0000256" key="1">
    <source>
        <dbReference type="ARBA" id="ARBA00022679"/>
    </source>
</evidence>
<dbReference type="PANTHER" id="PTHR43072">
    <property type="entry name" value="N-ACETYLTRANSFERASE"/>
    <property type="match status" value="1"/>
</dbReference>
<accession>A0A316GL92</accession>